<dbReference type="Pfam" id="PF00754">
    <property type="entry name" value="F5_F8_type_C"/>
    <property type="match status" value="1"/>
</dbReference>
<dbReference type="Gene3D" id="3.30.200.20">
    <property type="entry name" value="Phosphorylase Kinase, domain 1"/>
    <property type="match status" value="1"/>
</dbReference>
<dbReference type="InterPro" id="IPR000421">
    <property type="entry name" value="FA58C"/>
</dbReference>
<keyword evidence="2" id="KW-1003">Cell membrane</keyword>
<keyword evidence="3 13" id="KW-0812">Transmembrane</keyword>
<evidence type="ECO:0000256" key="6">
    <source>
        <dbReference type="ARBA" id="ARBA00022840"/>
    </source>
</evidence>
<dbReference type="FunFam" id="2.60.120.1190:FF:000003">
    <property type="entry name" value="Discoidin domain-containing receptor 2"/>
    <property type="match status" value="1"/>
</dbReference>
<evidence type="ECO:0000256" key="11">
    <source>
        <dbReference type="ARBA" id="ARBA00023180"/>
    </source>
</evidence>
<dbReference type="GO" id="GO:0038062">
    <property type="term" value="F:protein tyrosine kinase collagen receptor activity"/>
    <property type="evidence" value="ECO:0007669"/>
    <property type="project" value="TreeGrafter"/>
</dbReference>
<dbReference type="PROSITE" id="PS50011">
    <property type="entry name" value="PROTEIN_KINASE_DOM"/>
    <property type="match status" value="1"/>
</dbReference>
<dbReference type="InterPro" id="IPR000719">
    <property type="entry name" value="Prot_kinase_dom"/>
</dbReference>
<dbReference type="Gene3D" id="2.60.120.260">
    <property type="entry name" value="Galactose-binding domain-like"/>
    <property type="match status" value="1"/>
</dbReference>
<dbReference type="Pfam" id="PF07714">
    <property type="entry name" value="PK_Tyr_Ser-Thr"/>
    <property type="match status" value="1"/>
</dbReference>
<dbReference type="Gene3D" id="2.60.120.1190">
    <property type="match status" value="1"/>
</dbReference>
<dbReference type="Pfam" id="PF21114">
    <property type="entry name" value="DDR1-2_DS-like"/>
    <property type="match status" value="1"/>
</dbReference>
<evidence type="ECO:0000256" key="4">
    <source>
        <dbReference type="ARBA" id="ARBA00022729"/>
    </source>
</evidence>
<keyword evidence="10" id="KW-0675">Receptor</keyword>
<evidence type="ECO:0000256" key="1">
    <source>
        <dbReference type="ARBA" id="ARBA00004251"/>
    </source>
</evidence>
<dbReference type="Proteomes" id="UP000183832">
    <property type="component" value="Unassembled WGS sequence"/>
</dbReference>
<feature type="compositionally biased region" description="Low complexity" evidence="12">
    <location>
        <begin position="622"/>
        <end position="646"/>
    </location>
</feature>
<dbReference type="SUPFAM" id="SSF49785">
    <property type="entry name" value="Galactose-binding domain-like"/>
    <property type="match status" value="1"/>
</dbReference>
<keyword evidence="5" id="KW-0547">Nucleotide-binding</keyword>
<evidence type="ECO:0000256" key="5">
    <source>
        <dbReference type="ARBA" id="ARBA00022741"/>
    </source>
</evidence>
<evidence type="ECO:0000256" key="2">
    <source>
        <dbReference type="ARBA" id="ARBA00022475"/>
    </source>
</evidence>
<dbReference type="GO" id="GO:0043235">
    <property type="term" value="C:receptor complex"/>
    <property type="evidence" value="ECO:0007669"/>
    <property type="project" value="TreeGrafter"/>
</dbReference>
<evidence type="ECO:0000256" key="9">
    <source>
        <dbReference type="ARBA" id="ARBA00023157"/>
    </source>
</evidence>
<dbReference type="GO" id="GO:0005524">
    <property type="term" value="F:ATP binding"/>
    <property type="evidence" value="ECO:0007669"/>
    <property type="project" value="UniProtKB-KW"/>
</dbReference>
<feature type="region of interest" description="Disordered" evidence="12">
    <location>
        <begin position="410"/>
        <end position="429"/>
    </location>
</feature>
<dbReference type="FunFam" id="2.60.120.260:FF:000130">
    <property type="entry name" value="Discoidin domain-containing receptor 2"/>
    <property type="match status" value="1"/>
</dbReference>
<keyword evidence="17" id="KW-1185">Reference proteome</keyword>
<keyword evidence="6" id="KW-0067">ATP-binding</keyword>
<sequence length="976" mass="110934">MTLRNIIYEFPHAIQIIFLFLELTGQQQFVASLDLLKCKTALGMESGAITDSQISASSAHDIGNVGPQHARLRIDNNGGAWCPKHMVARNLNEFLQIDLLSLHAITSIKTQGRFGKGQGQEFTEAYVVEYWRPTFGTKWKRWKNLQGKEILTANINTYSEVENSLKPIIVAQKIRLYPYSQYDRTVCLRTELIGCIWEEGLISYIIPKGIQRGNEVELSDKTYDGEDEGNRLIGGLGQLVDGQKGVDNFRSDIYGFGKGFEWVGWSNDSLGEPSKPVELTFLFDSVRNFSAMVLHTNNMYSKGVQVFSLAKVYFSIGGRYYNGESVHFSYMPDPVMEHARDVTIKLHHRVGRYVRLQLYFASKWIMLSEISFISVPAIGNFTEEVTYVKKPYDINSIEYTLQSDEVQVSKKGDRNGNHTAQNFPPRADNDEEPQHHIISIVTTVLAIIILILITVILIILSKNKRTRTAAVFNALQQNQYSNGLDNDKRLNSNFKMTMNDNESIDKNSLYHEPFNLNMFTSAASGCGLNDMQQRLHVTPDYTDVPDIVCQDYAIPHMQDIIPKMSGGYIGIRVTPQINSVFTKSRISPPSGQQEKYYATTPVCSSRSSTLNHSSSMHHHNNETNFGTIHSNTNSNGSNTTASINGSFNTPEKLLEHQQQQQQSNIYNDFDSPFMKDETPLKEYPRDKLVIIEKLGCGMFGELHLCETKGITSNLVAVATLRSGSSENVKKEFRSKAKYLSRINDQNVIKVIGVCLKDDPICIVLDYKYNIDLNQFLQDHVPEMGSACIQNNTLSYGCLIYIATQIASGMKYLEQKGMVHKDLAARNCIIGPNLDAKICALGTVINRLAYPADYCHLEGISKESQPMPIRWMAWESALFTKFTSKSDAWMYGVLLWEILTFAREQPFENLTDDMVIENIKHIYHDNKRHIMLPIPMNCPREIYDLMCECWQRNDSNRPNFREIHLFLQRKNLSYKPV</sequence>
<dbReference type="PROSITE" id="PS00109">
    <property type="entry name" value="PROTEIN_KINASE_TYR"/>
    <property type="match status" value="1"/>
</dbReference>
<dbReference type="SUPFAM" id="SSF56112">
    <property type="entry name" value="Protein kinase-like (PK-like)"/>
    <property type="match status" value="1"/>
</dbReference>
<dbReference type="InterPro" id="IPR001245">
    <property type="entry name" value="Ser-Thr/Tyr_kinase_cat_dom"/>
</dbReference>
<dbReference type="Gene3D" id="1.10.510.10">
    <property type="entry name" value="Transferase(Phosphotransferase) domain 1"/>
    <property type="match status" value="1"/>
</dbReference>
<name>A0A1J1INU7_9DIPT</name>
<feature type="domain" description="Protein kinase" evidence="14">
    <location>
        <begin position="688"/>
        <end position="966"/>
    </location>
</feature>
<comment type="subcellular location">
    <subcellularLocation>
        <location evidence="1">Cell membrane</location>
        <topology evidence="1">Single-pass type I membrane protein</topology>
    </subcellularLocation>
</comment>
<keyword evidence="8 13" id="KW-0472">Membrane</keyword>
<reference evidence="16 17" key="1">
    <citation type="submission" date="2015-04" db="EMBL/GenBank/DDBJ databases">
        <authorList>
            <person name="Syromyatnikov M.Y."/>
            <person name="Popov V.N."/>
        </authorList>
    </citation>
    <scope>NUCLEOTIDE SEQUENCE [LARGE SCALE GENOMIC DNA]</scope>
</reference>
<evidence type="ECO:0000256" key="10">
    <source>
        <dbReference type="ARBA" id="ARBA00023170"/>
    </source>
</evidence>
<protein>
    <submittedName>
        <fullName evidence="16">CLUMA_CG014021, isoform A</fullName>
    </submittedName>
</protein>
<proteinExistence type="predicted"/>
<dbReference type="InterPro" id="IPR008266">
    <property type="entry name" value="Tyr_kinase_AS"/>
</dbReference>
<dbReference type="SMART" id="SM00231">
    <property type="entry name" value="FA58C"/>
    <property type="match status" value="1"/>
</dbReference>
<feature type="transmembrane region" description="Helical" evidence="13">
    <location>
        <begin position="437"/>
        <end position="460"/>
    </location>
</feature>
<organism evidence="16 17">
    <name type="scientific">Clunio marinus</name>
    <dbReference type="NCBI Taxonomy" id="568069"/>
    <lineage>
        <taxon>Eukaryota</taxon>
        <taxon>Metazoa</taxon>
        <taxon>Ecdysozoa</taxon>
        <taxon>Arthropoda</taxon>
        <taxon>Hexapoda</taxon>
        <taxon>Insecta</taxon>
        <taxon>Pterygota</taxon>
        <taxon>Neoptera</taxon>
        <taxon>Endopterygota</taxon>
        <taxon>Diptera</taxon>
        <taxon>Nematocera</taxon>
        <taxon>Chironomoidea</taxon>
        <taxon>Chironomidae</taxon>
        <taxon>Clunio</taxon>
    </lineage>
</organism>
<dbReference type="GO" id="GO:0051897">
    <property type="term" value="P:positive regulation of phosphatidylinositol 3-kinase/protein kinase B signal transduction"/>
    <property type="evidence" value="ECO:0007669"/>
    <property type="project" value="TreeGrafter"/>
</dbReference>
<evidence type="ECO:0000256" key="8">
    <source>
        <dbReference type="ARBA" id="ARBA00023136"/>
    </source>
</evidence>
<dbReference type="PANTHER" id="PTHR24416:SF580">
    <property type="entry name" value="DISCOIDIN DOMAIN RECEPTOR, ISOFORM F"/>
    <property type="match status" value="1"/>
</dbReference>
<dbReference type="FunFam" id="1.10.510.10:FF:001798">
    <property type="entry name" value="Uncharacterized protein"/>
    <property type="match status" value="1"/>
</dbReference>
<dbReference type="EMBL" id="CVRI01000054">
    <property type="protein sequence ID" value="CRL00766.1"/>
    <property type="molecule type" value="Genomic_DNA"/>
</dbReference>
<dbReference type="GO" id="GO:0010976">
    <property type="term" value="P:positive regulation of neuron projection development"/>
    <property type="evidence" value="ECO:0007669"/>
    <property type="project" value="TreeGrafter"/>
</dbReference>
<keyword evidence="4" id="KW-0732">Signal</keyword>
<dbReference type="PANTHER" id="PTHR24416">
    <property type="entry name" value="TYROSINE-PROTEIN KINASE RECEPTOR"/>
    <property type="match status" value="1"/>
</dbReference>
<feature type="domain" description="F5/8 type C" evidence="15">
    <location>
        <begin position="38"/>
        <end position="195"/>
    </location>
</feature>
<evidence type="ECO:0000256" key="3">
    <source>
        <dbReference type="ARBA" id="ARBA00022692"/>
    </source>
</evidence>
<dbReference type="PRINTS" id="PR00109">
    <property type="entry name" value="TYRKINASE"/>
</dbReference>
<dbReference type="PROSITE" id="PS01285">
    <property type="entry name" value="FA58C_1"/>
    <property type="match status" value="1"/>
</dbReference>
<evidence type="ECO:0000256" key="7">
    <source>
        <dbReference type="ARBA" id="ARBA00022989"/>
    </source>
</evidence>
<dbReference type="PROSITE" id="PS01286">
    <property type="entry name" value="FA58C_2"/>
    <property type="match status" value="1"/>
</dbReference>
<dbReference type="CDD" id="cd00057">
    <property type="entry name" value="FA58C"/>
    <property type="match status" value="1"/>
</dbReference>
<evidence type="ECO:0000259" key="14">
    <source>
        <dbReference type="PROSITE" id="PS50011"/>
    </source>
</evidence>
<dbReference type="PROSITE" id="PS50022">
    <property type="entry name" value="FA58C_3"/>
    <property type="match status" value="1"/>
</dbReference>
<evidence type="ECO:0000313" key="16">
    <source>
        <dbReference type="EMBL" id="CRL00766.1"/>
    </source>
</evidence>
<accession>A0A1J1INU7</accession>
<dbReference type="GO" id="GO:0005886">
    <property type="term" value="C:plasma membrane"/>
    <property type="evidence" value="ECO:0007669"/>
    <property type="project" value="UniProtKB-SubCell"/>
</dbReference>
<keyword evidence="11" id="KW-0325">Glycoprotein</keyword>
<dbReference type="InterPro" id="IPR008979">
    <property type="entry name" value="Galactose-bd-like_sf"/>
</dbReference>
<dbReference type="GO" id="GO:0005518">
    <property type="term" value="F:collagen binding"/>
    <property type="evidence" value="ECO:0007669"/>
    <property type="project" value="TreeGrafter"/>
</dbReference>
<dbReference type="OrthoDB" id="6071166at2759"/>
<dbReference type="InterPro" id="IPR048525">
    <property type="entry name" value="DDR1-2_DS-like"/>
</dbReference>
<evidence type="ECO:0000256" key="12">
    <source>
        <dbReference type="SAM" id="MobiDB-lite"/>
    </source>
</evidence>
<feature type="region of interest" description="Disordered" evidence="12">
    <location>
        <begin position="607"/>
        <end position="647"/>
    </location>
</feature>
<dbReference type="AlphaFoldDB" id="A0A1J1INU7"/>
<evidence type="ECO:0000259" key="15">
    <source>
        <dbReference type="PROSITE" id="PS50022"/>
    </source>
</evidence>
<evidence type="ECO:0000313" key="17">
    <source>
        <dbReference type="Proteomes" id="UP000183832"/>
    </source>
</evidence>
<keyword evidence="9" id="KW-1015">Disulfide bond</keyword>
<dbReference type="InterPro" id="IPR011009">
    <property type="entry name" value="Kinase-like_dom_sf"/>
</dbReference>
<evidence type="ECO:0000256" key="13">
    <source>
        <dbReference type="SAM" id="Phobius"/>
    </source>
</evidence>
<gene>
    <name evidence="16" type="ORF">CLUMA_CG014021</name>
</gene>
<keyword evidence="7 13" id="KW-1133">Transmembrane helix</keyword>
<dbReference type="InterPro" id="IPR050122">
    <property type="entry name" value="RTK"/>
</dbReference>